<protein>
    <submittedName>
        <fullName evidence="1">Uncharacterized protein</fullName>
    </submittedName>
</protein>
<accession>A0A4Y2MGE7</accession>
<comment type="caution">
    <text evidence="1">The sequence shown here is derived from an EMBL/GenBank/DDBJ whole genome shotgun (WGS) entry which is preliminary data.</text>
</comment>
<evidence type="ECO:0000313" key="1">
    <source>
        <dbReference type="EMBL" id="GBN25669.1"/>
    </source>
</evidence>
<organism evidence="1 2">
    <name type="scientific">Araneus ventricosus</name>
    <name type="common">Orbweaver spider</name>
    <name type="synonym">Epeira ventricosa</name>
    <dbReference type="NCBI Taxonomy" id="182803"/>
    <lineage>
        <taxon>Eukaryota</taxon>
        <taxon>Metazoa</taxon>
        <taxon>Ecdysozoa</taxon>
        <taxon>Arthropoda</taxon>
        <taxon>Chelicerata</taxon>
        <taxon>Arachnida</taxon>
        <taxon>Araneae</taxon>
        <taxon>Araneomorphae</taxon>
        <taxon>Entelegynae</taxon>
        <taxon>Araneoidea</taxon>
        <taxon>Araneidae</taxon>
        <taxon>Araneus</taxon>
    </lineage>
</organism>
<keyword evidence="2" id="KW-1185">Reference proteome</keyword>
<gene>
    <name evidence="1" type="ORF">AVEN_241670_1</name>
</gene>
<sequence length="122" mass="13824">MVTKTAYDSSPRDNSLELDIHGNVVPHHLEVFATDGSNLMTIQLAGSFTGRTAPLQTNHLRALLSPKLLMILLPLRFQNWSPYPDFPRLNRTLSPHPPRVIFTFVREARSPSQGSYFSFMTE</sequence>
<proteinExistence type="predicted"/>
<dbReference type="Proteomes" id="UP000499080">
    <property type="component" value="Unassembled WGS sequence"/>
</dbReference>
<reference evidence="1 2" key="1">
    <citation type="journal article" date="2019" name="Sci. Rep.">
        <title>Orb-weaving spider Araneus ventricosus genome elucidates the spidroin gene catalogue.</title>
        <authorList>
            <person name="Kono N."/>
            <person name="Nakamura H."/>
            <person name="Ohtoshi R."/>
            <person name="Moran D.A.P."/>
            <person name="Shinohara A."/>
            <person name="Yoshida Y."/>
            <person name="Fujiwara M."/>
            <person name="Mori M."/>
            <person name="Tomita M."/>
            <person name="Arakawa K."/>
        </authorList>
    </citation>
    <scope>NUCLEOTIDE SEQUENCE [LARGE SCALE GENOMIC DNA]</scope>
</reference>
<dbReference type="EMBL" id="BGPR01007272">
    <property type="protein sequence ID" value="GBN25669.1"/>
    <property type="molecule type" value="Genomic_DNA"/>
</dbReference>
<dbReference type="AlphaFoldDB" id="A0A4Y2MGE7"/>
<evidence type="ECO:0000313" key="2">
    <source>
        <dbReference type="Proteomes" id="UP000499080"/>
    </source>
</evidence>
<name>A0A4Y2MGE7_ARAVE</name>